<protein>
    <submittedName>
        <fullName evidence="1">Uncharacterized protein</fullName>
    </submittedName>
</protein>
<proteinExistence type="predicted"/>
<evidence type="ECO:0000313" key="1">
    <source>
        <dbReference type="EMBL" id="JAG99760.1"/>
    </source>
</evidence>
<dbReference type="AlphaFoldDB" id="A0A0E9P5K3"/>
<sequence length="45" mass="5421">MRNAHFLYLIMKRAVSNTPHSTHQILKFQFSLKDSRNWNINYSVL</sequence>
<accession>A0A0E9P5K3</accession>
<name>A0A0E9P5K3_ANGAN</name>
<reference evidence="1" key="2">
    <citation type="journal article" date="2015" name="Fish Shellfish Immunol.">
        <title>Early steps in the European eel (Anguilla anguilla)-Vibrio vulnificus interaction in the gills: Role of the RtxA13 toxin.</title>
        <authorList>
            <person name="Callol A."/>
            <person name="Pajuelo D."/>
            <person name="Ebbesson L."/>
            <person name="Teles M."/>
            <person name="MacKenzie S."/>
            <person name="Amaro C."/>
        </authorList>
    </citation>
    <scope>NUCLEOTIDE SEQUENCE</scope>
</reference>
<organism evidence="1">
    <name type="scientific">Anguilla anguilla</name>
    <name type="common">European freshwater eel</name>
    <name type="synonym">Muraena anguilla</name>
    <dbReference type="NCBI Taxonomy" id="7936"/>
    <lineage>
        <taxon>Eukaryota</taxon>
        <taxon>Metazoa</taxon>
        <taxon>Chordata</taxon>
        <taxon>Craniata</taxon>
        <taxon>Vertebrata</taxon>
        <taxon>Euteleostomi</taxon>
        <taxon>Actinopterygii</taxon>
        <taxon>Neopterygii</taxon>
        <taxon>Teleostei</taxon>
        <taxon>Anguilliformes</taxon>
        <taxon>Anguillidae</taxon>
        <taxon>Anguilla</taxon>
    </lineage>
</organism>
<dbReference type="EMBL" id="GBXM01108816">
    <property type="protein sequence ID" value="JAG99760.1"/>
    <property type="molecule type" value="Transcribed_RNA"/>
</dbReference>
<reference evidence="1" key="1">
    <citation type="submission" date="2014-11" db="EMBL/GenBank/DDBJ databases">
        <authorList>
            <person name="Amaro Gonzalez C."/>
        </authorList>
    </citation>
    <scope>NUCLEOTIDE SEQUENCE</scope>
</reference>